<gene>
    <name evidence="2" type="ORF">GIB67_035599</name>
</gene>
<sequence>MISHMRLFTVVVDVTRTPEIPLRPISLRGVPMNPFFVEVENKCISQYVAMPIVAIYMYNIFSVVLLGSLGATKLYHDLVFSSELVLLPAIILISHSASL</sequence>
<keyword evidence="1" id="KW-1133">Transmembrane helix</keyword>
<keyword evidence="3" id="KW-1185">Reference proteome</keyword>
<keyword evidence="1" id="KW-0472">Membrane</keyword>
<protein>
    <submittedName>
        <fullName evidence="2">Uncharacterized protein</fullName>
    </submittedName>
</protein>
<evidence type="ECO:0000313" key="3">
    <source>
        <dbReference type="Proteomes" id="UP000541444"/>
    </source>
</evidence>
<feature type="non-terminal residue" evidence="2">
    <location>
        <position position="1"/>
    </location>
</feature>
<proteinExistence type="predicted"/>
<dbReference type="AlphaFoldDB" id="A0A7J7LKJ7"/>
<feature type="transmembrane region" description="Helical" evidence="1">
    <location>
        <begin position="78"/>
        <end position="97"/>
    </location>
</feature>
<name>A0A7J7LKJ7_9MAGN</name>
<evidence type="ECO:0000313" key="2">
    <source>
        <dbReference type="EMBL" id="KAF6143185.1"/>
    </source>
</evidence>
<evidence type="ECO:0000256" key="1">
    <source>
        <dbReference type="SAM" id="Phobius"/>
    </source>
</evidence>
<dbReference type="EMBL" id="JACGCM010002212">
    <property type="protein sequence ID" value="KAF6143185.1"/>
    <property type="molecule type" value="Genomic_DNA"/>
</dbReference>
<dbReference type="Proteomes" id="UP000541444">
    <property type="component" value="Unassembled WGS sequence"/>
</dbReference>
<feature type="transmembrane region" description="Helical" evidence="1">
    <location>
        <begin position="44"/>
        <end position="66"/>
    </location>
</feature>
<accession>A0A7J7LKJ7</accession>
<comment type="caution">
    <text evidence="2">The sequence shown here is derived from an EMBL/GenBank/DDBJ whole genome shotgun (WGS) entry which is preliminary data.</text>
</comment>
<organism evidence="2 3">
    <name type="scientific">Kingdonia uniflora</name>
    <dbReference type="NCBI Taxonomy" id="39325"/>
    <lineage>
        <taxon>Eukaryota</taxon>
        <taxon>Viridiplantae</taxon>
        <taxon>Streptophyta</taxon>
        <taxon>Embryophyta</taxon>
        <taxon>Tracheophyta</taxon>
        <taxon>Spermatophyta</taxon>
        <taxon>Magnoliopsida</taxon>
        <taxon>Ranunculales</taxon>
        <taxon>Circaeasteraceae</taxon>
        <taxon>Kingdonia</taxon>
    </lineage>
</organism>
<reference evidence="2 3" key="1">
    <citation type="journal article" date="2020" name="IScience">
        <title>Genome Sequencing of the Endangered Kingdonia uniflora (Circaeasteraceae, Ranunculales) Reveals Potential Mechanisms of Evolutionary Specialization.</title>
        <authorList>
            <person name="Sun Y."/>
            <person name="Deng T."/>
            <person name="Zhang A."/>
            <person name="Moore M.J."/>
            <person name="Landis J.B."/>
            <person name="Lin N."/>
            <person name="Zhang H."/>
            <person name="Zhang X."/>
            <person name="Huang J."/>
            <person name="Zhang X."/>
            <person name="Sun H."/>
            <person name="Wang H."/>
        </authorList>
    </citation>
    <scope>NUCLEOTIDE SEQUENCE [LARGE SCALE GENOMIC DNA]</scope>
    <source>
        <strain evidence="2">TB1705</strain>
        <tissue evidence="2">Leaf</tissue>
    </source>
</reference>
<keyword evidence="1" id="KW-0812">Transmembrane</keyword>